<reference evidence="9 10" key="1">
    <citation type="submission" date="2011-09" db="EMBL/GenBank/DDBJ databases">
        <authorList>
            <consortium name="US DOE Joint Genome Institute (JGI-PGF)"/>
            <person name="Lucas S."/>
            <person name="Han J."/>
            <person name="Lapidus A."/>
            <person name="Cheng J.-F."/>
            <person name="Goodwin L."/>
            <person name="Pitluck S."/>
            <person name="Peters L."/>
            <person name="Land M.L."/>
            <person name="Hauser L."/>
            <person name="Brambilla E."/>
            <person name="Klenk H.-P."/>
            <person name="Woyke T.J."/>
        </authorList>
    </citation>
    <scope>NUCLEOTIDE SEQUENCE [LARGE SCALE GENOMIC DNA]</scope>
    <source>
        <strain evidence="9 10">K62</strain>
    </source>
</reference>
<dbReference type="Pfam" id="PF02687">
    <property type="entry name" value="FtsX"/>
    <property type="match status" value="2"/>
</dbReference>
<keyword evidence="10" id="KW-1185">Reference proteome</keyword>
<evidence type="ECO:0000256" key="3">
    <source>
        <dbReference type="ARBA" id="ARBA00022692"/>
    </source>
</evidence>
<gene>
    <name evidence="9" type="ORF">SacglDRAFT_04323</name>
</gene>
<feature type="transmembrane region" description="Helical" evidence="7">
    <location>
        <begin position="234"/>
        <end position="256"/>
    </location>
</feature>
<keyword evidence="3 7" id="KW-0812">Transmembrane</keyword>
<keyword evidence="4 7" id="KW-1133">Transmembrane helix</keyword>
<reference evidence="10" key="2">
    <citation type="submission" date="2012-01" db="EMBL/GenBank/DDBJ databases">
        <title>Noncontiguous Finished sequence of chromosome of Saccharomonospora glauca K62.</title>
        <authorList>
            <consortium name="US DOE Joint Genome Institute"/>
            <person name="Lucas S."/>
            <person name="Han J."/>
            <person name="Lapidus A."/>
            <person name="Cheng J.-F."/>
            <person name="Goodwin L."/>
            <person name="Pitluck S."/>
            <person name="Peters L."/>
            <person name="Mikhailova N."/>
            <person name="Held B."/>
            <person name="Detter J.C."/>
            <person name="Han C."/>
            <person name="Tapia R."/>
            <person name="Land M."/>
            <person name="Hauser L."/>
            <person name="Kyrpides N."/>
            <person name="Ivanova N."/>
            <person name="Pagani I."/>
            <person name="Brambilla E.-M."/>
            <person name="Klenk H.-P."/>
            <person name="Woyke T."/>
        </authorList>
    </citation>
    <scope>NUCLEOTIDE SEQUENCE [LARGE SCALE GENOMIC DNA]</scope>
    <source>
        <strain evidence="10">K62</strain>
    </source>
</reference>
<feature type="transmembrane region" description="Helical" evidence="7">
    <location>
        <begin position="709"/>
        <end position="731"/>
    </location>
</feature>
<feature type="transmembrane region" description="Helical" evidence="7">
    <location>
        <begin position="189"/>
        <end position="213"/>
    </location>
</feature>
<sequence>MIAFRIALRVLRRDRRTRTSAILMGAGVAVATGLMLLLVSLPGAAQARVDRAAWQELGAADFVENGDEAAMSLMVVEDHYDDRTITRIDVAAHGDPSAIELPPGVERFPAPGEVLMSPALRRLSGDLPASELADRFPGEVVGTLGTEALTHPDQLAVLVGHTPSELENVALPVNGFAEAGTVWNPTLDLLAGVGVVVLMIPSLVLVASASRLTAARREQRLAALRLAGATPRQVVAAVAGENAIAAVGGALLGWAVSPLARWAASHVEWEGGTWQASDFVTSPALTLAVVVTVPLLVLAAAVVGTWRVVRSPWGAARSERPRRPHWLRLLALPVAGTVFFVLLRNMSSQLGLLLLLGAMGLVVASWIVIGPYLTATFGALFSRVWRKPSMLMAGRRLRHDPKGAFRSSAGVVLAVFTGSMALTVLPSLESLAGSSSPFRDSVLYVYADSKAAVVAERTDAALARYGVEQRAERIAAVELRTDGVGQEAFVVECDSAARLFRVDMGRACEEPGIAVTDSPELVEGVAVSNFEDPDVDLPEGVPVHVIDSESSRGTIPPLIDPSALPAGLETEPSIVAVSVTPETADVVHTALAGAASGLKVESVPAMIASQQAQLDDLRRVTVIGLLAAALLSGCSAAITTAGSVMDRRRTFGALLAAGTPVRLLGRALRTEAAMPALVATVGAGATGVVVGGGLAGLFTQSLPVVTPWVLAPVVLGALTALIAASVCVPALKRVSNEPLSDD</sequence>
<feature type="transmembrane region" description="Helical" evidence="7">
    <location>
        <begin position="672"/>
        <end position="697"/>
    </location>
</feature>
<dbReference type="Proteomes" id="UP000005087">
    <property type="component" value="Chromosome"/>
</dbReference>
<name>I1D877_9PSEU</name>
<keyword evidence="9" id="KW-0449">Lipoprotein</keyword>
<dbReference type="OrthoDB" id="4871813at2"/>
<dbReference type="InterPro" id="IPR003838">
    <property type="entry name" value="ABC3_permease_C"/>
</dbReference>
<accession>I1D877</accession>
<feature type="transmembrane region" description="Helical" evidence="7">
    <location>
        <begin position="21"/>
        <end position="41"/>
    </location>
</feature>
<feature type="transmembrane region" description="Helical" evidence="7">
    <location>
        <begin position="326"/>
        <end position="346"/>
    </location>
</feature>
<dbReference type="PANTHER" id="PTHR30572">
    <property type="entry name" value="MEMBRANE COMPONENT OF TRANSPORTER-RELATED"/>
    <property type="match status" value="1"/>
</dbReference>
<feature type="transmembrane region" description="Helical" evidence="7">
    <location>
        <begin position="403"/>
        <end position="425"/>
    </location>
</feature>
<dbReference type="AlphaFoldDB" id="I1D877"/>
<dbReference type="STRING" id="928724.SacglDRAFT_04323"/>
<evidence type="ECO:0000256" key="6">
    <source>
        <dbReference type="ARBA" id="ARBA00038076"/>
    </source>
</evidence>
<evidence type="ECO:0000256" key="2">
    <source>
        <dbReference type="ARBA" id="ARBA00022475"/>
    </source>
</evidence>
<feature type="transmembrane region" description="Helical" evidence="7">
    <location>
        <begin position="352"/>
        <end position="382"/>
    </location>
</feature>
<dbReference type="GO" id="GO:0022857">
    <property type="term" value="F:transmembrane transporter activity"/>
    <property type="evidence" value="ECO:0007669"/>
    <property type="project" value="TreeGrafter"/>
</dbReference>
<evidence type="ECO:0000256" key="1">
    <source>
        <dbReference type="ARBA" id="ARBA00004651"/>
    </source>
</evidence>
<evidence type="ECO:0000256" key="5">
    <source>
        <dbReference type="ARBA" id="ARBA00023136"/>
    </source>
</evidence>
<evidence type="ECO:0000259" key="8">
    <source>
        <dbReference type="Pfam" id="PF02687"/>
    </source>
</evidence>
<dbReference type="eggNOG" id="COG0577">
    <property type="taxonomic scope" value="Bacteria"/>
</dbReference>
<feature type="domain" description="ABC3 transporter permease C-terminal" evidence="8">
    <location>
        <begin position="195"/>
        <end position="310"/>
    </location>
</feature>
<organism evidence="9 10">
    <name type="scientific">Saccharomonospora glauca K62</name>
    <dbReference type="NCBI Taxonomy" id="928724"/>
    <lineage>
        <taxon>Bacteria</taxon>
        <taxon>Bacillati</taxon>
        <taxon>Actinomycetota</taxon>
        <taxon>Actinomycetes</taxon>
        <taxon>Pseudonocardiales</taxon>
        <taxon>Pseudonocardiaceae</taxon>
        <taxon>Saccharomonospora</taxon>
    </lineage>
</organism>
<dbReference type="HOGENOM" id="CLU_019122_0_1_11"/>
<dbReference type="GO" id="GO:0005886">
    <property type="term" value="C:plasma membrane"/>
    <property type="evidence" value="ECO:0007669"/>
    <property type="project" value="UniProtKB-SubCell"/>
</dbReference>
<comment type="subcellular location">
    <subcellularLocation>
        <location evidence="1">Cell membrane</location>
        <topology evidence="1">Multi-pass membrane protein</topology>
    </subcellularLocation>
</comment>
<proteinExistence type="inferred from homology"/>
<comment type="similarity">
    <text evidence="6">Belongs to the ABC-4 integral membrane protein family.</text>
</comment>
<dbReference type="PANTHER" id="PTHR30572:SF4">
    <property type="entry name" value="ABC TRANSPORTER PERMEASE YTRF"/>
    <property type="match status" value="1"/>
</dbReference>
<evidence type="ECO:0000313" key="10">
    <source>
        <dbReference type="Proteomes" id="UP000005087"/>
    </source>
</evidence>
<keyword evidence="5 7" id="KW-0472">Membrane</keyword>
<evidence type="ECO:0000313" key="9">
    <source>
        <dbReference type="EMBL" id="EIF01152.1"/>
    </source>
</evidence>
<feature type="transmembrane region" description="Helical" evidence="7">
    <location>
        <begin position="284"/>
        <end position="306"/>
    </location>
</feature>
<feature type="domain" description="ABC3 transporter permease C-terminal" evidence="8">
    <location>
        <begin position="624"/>
        <end position="736"/>
    </location>
</feature>
<dbReference type="InterPro" id="IPR050250">
    <property type="entry name" value="Macrolide_Exporter_MacB"/>
</dbReference>
<keyword evidence="2" id="KW-1003">Cell membrane</keyword>
<dbReference type="EMBL" id="CM001484">
    <property type="protein sequence ID" value="EIF01152.1"/>
    <property type="molecule type" value="Genomic_DNA"/>
</dbReference>
<feature type="transmembrane region" description="Helical" evidence="7">
    <location>
        <begin position="620"/>
        <end position="641"/>
    </location>
</feature>
<evidence type="ECO:0000256" key="4">
    <source>
        <dbReference type="ARBA" id="ARBA00022989"/>
    </source>
</evidence>
<dbReference type="RefSeq" id="WP_005467045.1">
    <property type="nucleotide sequence ID" value="NZ_CM001484.1"/>
</dbReference>
<evidence type="ECO:0000256" key="7">
    <source>
        <dbReference type="SAM" id="Phobius"/>
    </source>
</evidence>
<protein>
    <submittedName>
        <fullName evidence="9">ABC-type transport system, involved in lipoprotein release, permease component</fullName>
    </submittedName>
</protein>